<evidence type="ECO:0000313" key="6">
    <source>
        <dbReference type="EMBL" id="SVD61420.1"/>
    </source>
</evidence>
<dbReference type="PROSITE" id="PS51007">
    <property type="entry name" value="CYTC"/>
    <property type="match status" value="1"/>
</dbReference>
<evidence type="ECO:0000259" key="5">
    <source>
        <dbReference type="PROSITE" id="PS51007"/>
    </source>
</evidence>
<dbReference type="Gene3D" id="1.10.760.10">
    <property type="entry name" value="Cytochrome c-like domain"/>
    <property type="match status" value="1"/>
</dbReference>
<accession>A0A382WS58</accession>
<keyword evidence="1" id="KW-0349">Heme</keyword>
<dbReference type="SUPFAM" id="SSF46626">
    <property type="entry name" value="Cytochrome c"/>
    <property type="match status" value="1"/>
</dbReference>
<feature type="non-terminal residue" evidence="6">
    <location>
        <position position="275"/>
    </location>
</feature>
<evidence type="ECO:0000256" key="4">
    <source>
        <dbReference type="SAM" id="MobiDB-lite"/>
    </source>
</evidence>
<protein>
    <recommendedName>
        <fullName evidence="5">Cytochrome c domain-containing protein</fullName>
    </recommendedName>
</protein>
<feature type="region of interest" description="Disordered" evidence="4">
    <location>
        <begin position="252"/>
        <end position="275"/>
    </location>
</feature>
<feature type="non-terminal residue" evidence="6">
    <location>
        <position position="1"/>
    </location>
</feature>
<feature type="compositionally biased region" description="Polar residues" evidence="4">
    <location>
        <begin position="258"/>
        <end position="275"/>
    </location>
</feature>
<dbReference type="GO" id="GO:0009055">
    <property type="term" value="F:electron transfer activity"/>
    <property type="evidence" value="ECO:0007669"/>
    <property type="project" value="InterPro"/>
</dbReference>
<dbReference type="SUPFAM" id="SSF48695">
    <property type="entry name" value="Multiheme cytochromes"/>
    <property type="match status" value="1"/>
</dbReference>
<reference evidence="6" key="1">
    <citation type="submission" date="2018-05" db="EMBL/GenBank/DDBJ databases">
        <authorList>
            <person name="Lanie J.A."/>
            <person name="Ng W.-L."/>
            <person name="Kazmierczak K.M."/>
            <person name="Andrzejewski T.M."/>
            <person name="Davidsen T.M."/>
            <person name="Wayne K.J."/>
            <person name="Tettelin H."/>
            <person name="Glass J.I."/>
            <person name="Rusch D."/>
            <person name="Podicherti R."/>
            <person name="Tsui H.-C.T."/>
            <person name="Winkler M.E."/>
        </authorList>
    </citation>
    <scope>NUCLEOTIDE SEQUENCE</scope>
</reference>
<evidence type="ECO:0000256" key="1">
    <source>
        <dbReference type="ARBA" id="ARBA00022617"/>
    </source>
</evidence>
<dbReference type="InterPro" id="IPR009056">
    <property type="entry name" value="Cyt_c-like_dom"/>
</dbReference>
<evidence type="ECO:0000256" key="2">
    <source>
        <dbReference type="ARBA" id="ARBA00022723"/>
    </source>
</evidence>
<keyword evidence="2" id="KW-0479">Metal-binding</keyword>
<organism evidence="6">
    <name type="scientific">marine metagenome</name>
    <dbReference type="NCBI Taxonomy" id="408172"/>
    <lineage>
        <taxon>unclassified sequences</taxon>
        <taxon>metagenomes</taxon>
        <taxon>ecological metagenomes</taxon>
    </lineage>
</organism>
<keyword evidence="3" id="KW-0408">Iron</keyword>
<dbReference type="InterPro" id="IPR036909">
    <property type="entry name" value="Cyt_c-like_dom_sf"/>
</dbReference>
<dbReference type="InterPro" id="IPR036280">
    <property type="entry name" value="Multihaem_cyt_sf"/>
</dbReference>
<proteinExistence type="predicted"/>
<dbReference type="GO" id="GO:0020037">
    <property type="term" value="F:heme binding"/>
    <property type="evidence" value="ECO:0007669"/>
    <property type="project" value="InterPro"/>
</dbReference>
<dbReference type="GO" id="GO:0046872">
    <property type="term" value="F:metal ion binding"/>
    <property type="evidence" value="ECO:0007669"/>
    <property type="project" value="UniProtKB-KW"/>
</dbReference>
<dbReference type="AlphaFoldDB" id="A0A382WS58"/>
<dbReference type="EMBL" id="UINC01161944">
    <property type="protein sequence ID" value="SVD61420.1"/>
    <property type="molecule type" value="Genomic_DNA"/>
</dbReference>
<evidence type="ECO:0000256" key="3">
    <source>
        <dbReference type="ARBA" id="ARBA00023004"/>
    </source>
</evidence>
<name>A0A382WS58_9ZZZZ</name>
<feature type="domain" description="Cytochrome c" evidence="5">
    <location>
        <begin position="193"/>
        <end position="275"/>
    </location>
</feature>
<gene>
    <name evidence="6" type="ORF">METZ01_LOCUS414274</name>
</gene>
<sequence length="275" mass="31436">IKLETKIAQDALNSVLKAVNLVDRKLKLIDRRKMSIANKIGDIVRDLPILDFMAPYFKVEQVVLPDIKYNVNFASVPEVDRCKSCHLGIDNPDYKDAEQPFTTHPNLELYLTSSSKHTYEDFGCTSCHAGRGRGTDFTSATHTPSSPEQRAEWEEKYDWHEMHHWLKPMLPTKYSEASCFKCHQDEANIAHADKLTMGLTLIEKNGCNGCHKIKSLESRRKAGPDLARINEKVNKDWVAKWIKDPKGFRHDTRMPSFFGQSNNSDTNSVLRNDTE</sequence>